<dbReference type="HOGENOM" id="CLU_2803540_0_0_10"/>
<name>R9I648_9BACT</name>
<dbReference type="AlphaFoldDB" id="R9I648"/>
<accession>R9I648</accession>
<proteinExistence type="predicted"/>
<dbReference type="Proteomes" id="UP000310760">
    <property type="component" value="Unassembled WGS sequence"/>
</dbReference>
<dbReference type="OrthoDB" id="1100577at2"/>
<organism evidence="1 3">
    <name type="scientific">Phocaeicola sartorii</name>
    <dbReference type="NCBI Taxonomy" id="671267"/>
    <lineage>
        <taxon>Bacteria</taxon>
        <taxon>Pseudomonadati</taxon>
        <taxon>Bacteroidota</taxon>
        <taxon>Bacteroidia</taxon>
        <taxon>Bacteroidales</taxon>
        <taxon>Bacteroidaceae</taxon>
        <taxon>Phocaeicola</taxon>
    </lineage>
</organism>
<dbReference type="EMBL" id="SRYJ01000031">
    <property type="protein sequence ID" value="TGY69201.1"/>
    <property type="molecule type" value="Genomic_DNA"/>
</dbReference>
<reference evidence="2 4" key="2">
    <citation type="submission" date="2019-04" db="EMBL/GenBank/DDBJ databases">
        <title>Microbes associate with the intestines of laboratory mice.</title>
        <authorList>
            <person name="Navarre W."/>
            <person name="Wong E."/>
            <person name="Huang K."/>
            <person name="Tropini C."/>
            <person name="Ng K."/>
            <person name="Yu B."/>
        </authorList>
    </citation>
    <scope>NUCLEOTIDE SEQUENCE [LARGE SCALE GENOMIC DNA]</scope>
    <source>
        <strain evidence="2 4">NM22_B1</strain>
    </source>
</reference>
<protein>
    <submittedName>
        <fullName evidence="1">Uncharacterized protein</fullName>
    </submittedName>
</protein>
<comment type="caution">
    <text evidence="1">The sequence shown here is derived from an EMBL/GenBank/DDBJ whole genome shotgun (WGS) entry which is preliminary data.</text>
</comment>
<dbReference type="EMBL" id="ASSP01000017">
    <property type="protein sequence ID" value="EOS11712.1"/>
    <property type="molecule type" value="Genomic_DNA"/>
</dbReference>
<dbReference type="RefSeq" id="WP_016277164.1">
    <property type="nucleotide sequence ID" value="NZ_CAJUNV010000008.1"/>
</dbReference>
<evidence type="ECO:0000313" key="1">
    <source>
        <dbReference type="EMBL" id="EOS11712.1"/>
    </source>
</evidence>
<evidence type="ECO:0000313" key="2">
    <source>
        <dbReference type="EMBL" id="TGY69201.1"/>
    </source>
</evidence>
<evidence type="ECO:0000313" key="4">
    <source>
        <dbReference type="Proteomes" id="UP000310760"/>
    </source>
</evidence>
<dbReference type="GeneID" id="82155184"/>
<keyword evidence="3" id="KW-1185">Reference proteome</keyword>
<reference evidence="1 3" key="1">
    <citation type="submission" date="2013-04" db="EMBL/GenBank/DDBJ databases">
        <title>The Genome Sequence of Bacteroides massiliensis dnLKV3.</title>
        <authorList>
            <consortium name="The Broad Institute Genomics Platform"/>
            <consortium name="The Broad Institute Genome Sequencing Center for Infectious Disease"/>
            <person name="Earl A."/>
            <person name="Xavier R."/>
            <person name="Kuhn K."/>
            <person name="Stappenbeck T."/>
            <person name="Walker B."/>
            <person name="Young S."/>
            <person name="Zeng Q."/>
            <person name="Gargeya S."/>
            <person name="Fitzgerald M."/>
            <person name="Haas B."/>
            <person name="Abouelleil A."/>
            <person name="Allen A.W."/>
            <person name="Alvarado L."/>
            <person name="Arachchi H.M."/>
            <person name="Berlin A.M."/>
            <person name="Chapman S.B."/>
            <person name="Gainer-Dewar J."/>
            <person name="Goldberg J."/>
            <person name="Griggs A."/>
            <person name="Gujja S."/>
            <person name="Hansen M."/>
            <person name="Howarth C."/>
            <person name="Imamovic A."/>
            <person name="Ireland A."/>
            <person name="Larimer J."/>
            <person name="McCowan C."/>
            <person name="Murphy C."/>
            <person name="Pearson M."/>
            <person name="Poon T.W."/>
            <person name="Priest M."/>
            <person name="Roberts A."/>
            <person name="Saif S."/>
            <person name="Shea T."/>
            <person name="Sisk P."/>
            <person name="Sykes S."/>
            <person name="Wortman J."/>
            <person name="Nusbaum C."/>
            <person name="Birren B."/>
        </authorList>
    </citation>
    <scope>NUCLEOTIDE SEQUENCE [LARGE SCALE GENOMIC DNA]</scope>
    <source>
        <strain evidence="3">dnLKV3</strain>
        <strain evidence="1">DnLKV3</strain>
    </source>
</reference>
<evidence type="ECO:0000313" key="3">
    <source>
        <dbReference type="Proteomes" id="UP000014200"/>
    </source>
</evidence>
<dbReference type="Proteomes" id="UP000014200">
    <property type="component" value="Unassembled WGS sequence"/>
</dbReference>
<gene>
    <name evidence="1" type="ORF">C802_02824</name>
    <name evidence="2" type="ORF">E5339_13905</name>
</gene>
<sequence>MKLREDELVSLNETFSEFNLQELEDRLETDPLAAGGLLDIGSSDDIALYGHCTGYTCGGMFCESYDW</sequence>
<dbReference type="STRING" id="1235788.C802_02824"/>